<evidence type="ECO:0000256" key="1">
    <source>
        <dbReference type="SAM" id="MobiDB-lite"/>
    </source>
</evidence>
<feature type="compositionally biased region" description="Basic residues" evidence="1">
    <location>
        <begin position="24"/>
        <end position="33"/>
    </location>
</feature>
<accession>B8BZE4</accession>
<dbReference type="RefSeq" id="XP_002289329.1">
    <property type="nucleotide sequence ID" value="XM_002289293.1"/>
</dbReference>
<feature type="region of interest" description="Disordered" evidence="1">
    <location>
        <begin position="256"/>
        <end position="279"/>
    </location>
</feature>
<dbReference type="KEGG" id="tps:THAPSDRAFT_4482"/>
<feature type="compositionally biased region" description="Acidic residues" evidence="1">
    <location>
        <begin position="150"/>
        <end position="173"/>
    </location>
</feature>
<proteinExistence type="predicted"/>
<feature type="compositionally biased region" description="Basic and acidic residues" evidence="1">
    <location>
        <begin position="1"/>
        <end position="19"/>
    </location>
</feature>
<dbReference type="Gene3D" id="3.40.50.300">
    <property type="entry name" value="P-loop containing nucleotide triphosphate hydrolases"/>
    <property type="match status" value="1"/>
</dbReference>
<dbReference type="eggNOG" id="ENOG502QXC9">
    <property type="taxonomic scope" value="Eukaryota"/>
</dbReference>
<feature type="region of interest" description="Disordered" evidence="1">
    <location>
        <begin position="1"/>
        <end position="76"/>
    </location>
</feature>
<reference evidence="2 3" key="1">
    <citation type="journal article" date="2004" name="Science">
        <title>The genome of the diatom Thalassiosira pseudonana: ecology, evolution, and metabolism.</title>
        <authorList>
            <person name="Armbrust E.V."/>
            <person name="Berges J.A."/>
            <person name="Bowler C."/>
            <person name="Green B.R."/>
            <person name="Martinez D."/>
            <person name="Putnam N.H."/>
            <person name="Zhou S."/>
            <person name="Allen A.E."/>
            <person name="Apt K.E."/>
            <person name="Bechner M."/>
            <person name="Brzezinski M.A."/>
            <person name="Chaal B.K."/>
            <person name="Chiovitti A."/>
            <person name="Davis A.K."/>
            <person name="Demarest M.S."/>
            <person name="Detter J.C."/>
            <person name="Glavina T."/>
            <person name="Goodstein D."/>
            <person name="Hadi M.Z."/>
            <person name="Hellsten U."/>
            <person name="Hildebrand M."/>
            <person name="Jenkins B.D."/>
            <person name="Jurka J."/>
            <person name="Kapitonov V.V."/>
            <person name="Kroger N."/>
            <person name="Lau W.W."/>
            <person name="Lane T.W."/>
            <person name="Larimer F.W."/>
            <person name="Lippmeier J.C."/>
            <person name="Lucas S."/>
            <person name="Medina M."/>
            <person name="Montsant A."/>
            <person name="Obornik M."/>
            <person name="Parker M.S."/>
            <person name="Palenik B."/>
            <person name="Pazour G.J."/>
            <person name="Richardson P.M."/>
            <person name="Rynearson T.A."/>
            <person name="Saito M.A."/>
            <person name="Schwartz D.C."/>
            <person name="Thamatrakoln K."/>
            <person name="Valentin K."/>
            <person name="Vardi A."/>
            <person name="Wilkerson F.P."/>
            <person name="Rokhsar D.S."/>
        </authorList>
    </citation>
    <scope>NUCLEOTIDE SEQUENCE [LARGE SCALE GENOMIC DNA]</scope>
    <source>
        <strain evidence="2 3">CCMP1335</strain>
    </source>
</reference>
<feature type="compositionally biased region" description="Low complexity" evidence="1">
    <location>
        <begin position="64"/>
        <end position="74"/>
    </location>
</feature>
<feature type="region of interest" description="Disordered" evidence="1">
    <location>
        <begin position="88"/>
        <end position="183"/>
    </location>
</feature>
<dbReference type="InterPro" id="IPR027417">
    <property type="entry name" value="P-loop_NTPase"/>
</dbReference>
<evidence type="ECO:0008006" key="4">
    <source>
        <dbReference type="Google" id="ProtNLM"/>
    </source>
</evidence>
<dbReference type="PANTHER" id="PTHR32301:SF6">
    <property type="entry name" value="GOLVESIN-RELATED"/>
    <property type="match status" value="1"/>
</dbReference>
<dbReference type="HOGENOM" id="CLU_563259_0_0_1"/>
<dbReference type="InParanoid" id="B8BZE4"/>
<reference evidence="2 3" key="2">
    <citation type="journal article" date="2008" name="Nature">
        <title>The Phaeodactylum genome reveals the evolutionary history of diatom genomes.</title>
        <authorList>
            <person name="Bowler C."/>
            <person name="Allen A.E."/>
            <person name="Badger J.H."/>
            <person name="Grimwood J."/>
            <person name="Jabbari K."/>
            <person name="Kuo A."/>
            <person name="Maheswari U."/>
            <person name="Martens C."/>
            <person name="Maumus F."/>
            <person name="Otillar R.P."/>
            <person name="Rayko E."/>
            <person name="Salamov A."/>
            <person name="Vandepoele K."/>
            <person name="Beszteri B."/>
            <person name="Gruber A."/>
            <person name="Heijde M."/>
            <person name="Katinka M."/>
            <person name="Mock T."/>
            <person name="Valentin K."/>
            <person name="Verret F."/>
            <person name="Berges J.A."/>
            <person name="Brownlee C."/>
            <person name="Cadoret J.P."/>
            <person name="Chiovitti A."/>
            <person name="Choi C.J."/>
            <person name="Coesel S."/>
            <person name="De Martino A."/>
            <person name="Detter J.C."/>
            <person name="Durkin C."/>
            <person name="Falciatore A."/>
            <person name="Fournet J."/>
            <person name="Haruta M."/>
            <person name="Huysman M.J."/>
            <person name="Jenkins B.D."/>
            <person name="Jiroutova K."/>
            <person name="Jorgensen R.E."/>
            <person name="Joubert Y."/>
            <person name="Kaplan A."/>
            <person name="Kroger N."/>
            <person name="Kroth P.G."/>
            <person name="La Roche J."/>
            <person name="Lindquist E."/>
            <person name="Lommer M."/>
            <person name="Martin-Jezequel V."/>
            <person name="Lopez P.J."/>
            <person name="Lucas S."/>
            <person name="Mangogna M."/>
            <person name="McGinnis K."/>
            <person name="Medlin L.K."/>
            <person name="Montsant A."/>
            <person name="Oudot-Le Secq M.P."/>
            <person name="Napoli C."/>
            <person name="Obornik M."/>
            <person name="Parker M.S."/>
            <person name="Petit J.L."/>
            <person name="Porcel B.M."/>
            <person name="Poulsen N."/>
            <person name="Robison M."/>
            <person name="Rychlewski L."/>
            <person name="Rynearson T.A."/>
            <person name="Schmutz J."/>
            <person name="Shapiro H."/>
            <person name="Siaut M."/>
            <person name="Stanley M."/>
            <person name="Sussman M.R."/>
            <person name="Taylor A.R."/>
            <person name="Vardi A."/>
            <person name="von Dassow P."/>
            <person name="Vyverman W."/>
            <person name="Willis A."/>
            <person name="Wyrwicz L.S."/>
            <person name="Rokhsar D.S."/>
            <person name="Weissenbach J."/>
            <person name="Armbrust E.V."/>
            <person name="Green B.R."/>
            <person name="Van de Peer Y."/>
            <person name="Grigoriev I.V."/>
        </authorList>
    </citation>
    <scope>NUCLEOTIDE SEQUENCE [LARGE SCALE GENOMIC DNA]</scope>
    <source>
        <strain evidence="2 3">CCMP1335</strain>
    </source>
</reference>
<dbReference type="Proteomes" id="UP000001449">
    <property type="component" value="Chromosome 4"/>
</dbReference>
<dbReference type="GO" id="GO:0005794">
    <property type="term" value="C:Golgi apparatus"/>
    <property type="evidence" value="ECO:0000318"/>
    <property type="project" value="GO_Central"/>
</dbReference>
<dbReference type="GeneID" id="7453393"/>
<evidence type="ECO:0000313" key="3">
    <source>
        <dbReference type="Proteomes" id="UP000001449"/>
    </source>
</evidence>
<dbReference type="PANTHER" id="PTHR32301">
    <property type="entry name" value="COUNTIN RECEPTOR CNR3-RELATED"/>
    <property type="match status" value="1"/>
</dbReference>
<name>B8BZE4_THAPS</name>
<dbReference type="AlphaFoldDB" id="B8BZE4"/>
<feature type="region of interest" description="Disordered" evidence="1">
    <location>
        <begin position="216"/>
        <end position="238"/>
    </location>
</feature>
<dbReference type="PaxDb" id="35128-Thaps4482"/>
<keyword evidence="3" id="KW-1185">Reference proteome</keyword>
<sequence length="485" mass="54932">MRQNRDGQRDTRGAKDGHANGRPSKSRKSQRRQQRTDVMEEEQEYIQNKHGGRHTTNDSMELASCTSRSTTSSSDLYRRELLASVGYLDDDDEEDVQTHQQQNDGRSNRKSQKVSNATQKSHRDTSKSGRIRNNQVASHGRGTAQSQMYDYDEEDARSEEEEAELLDDDDEYDSSPYTNESSPRSLISTMLNKLIWMLAVGVVVVYIFYNDEKLASDETEEDTVAKGKPYSYEGFKDGRIPDDDLAQYAGGLLYNDALPSNDDESDQKTSGSTELTYHPHTGNFQVDSLWEDLEGLAEMAEPYNPTRDVPVFWHVPKCGGTTLQDLMMHCFGMIGANEIGGAYVKDTGPLEVVKLDNGNRYVNVDMSNPDGIAHAQELGFGQSGLADVIMTSWLHPTAIVFGSGGDDVDDTADGYEFHRGRCFTLVRHPIRRAISMFYYLKDATWEHTFSEVYKTMTIEEYAESQYSEDNWMGECMRVMRVLYFL</sequence>
<dbReference type="InterPro" id="IPR053259">
    <property type="entry name" value="Golvesin-related_Golgi"/>
</dbReference>
<feature type="compositionally biased region" description="Polar residues" evidence="1">
    <location>
        <begin position="131"/>
        <end position="148"/>
    </location>
</feature>
<evidence type="ECO:0000313" key="2">
    <source>
        <dbReference type="EMBL" id="EED92866.1"/>
    </source>
</evidence>
<dbReference type="EMBL" id="CM000641">
    <property type="protein sequence ID" value="EED92866.1"/>
    <property type="molecule type" value="Genomic_DNA"/>
</dbReference>
<gene>
    <name evidence="2" type="ORF">THAPSDRAFT_4482</name>
</gene>
<protein>
    <recommendedName>
        <fullName evidence="4">Sulfotransferase domain-containing protein</fullName>
    </recommendedName>
</protein>
<organism evidence="2 3">
    <name type="scientific">Thalassiosira pseudonana</name>
    <name type="common">Marine diatom</name>
    <name type="synonym">Cyclotella nana</name>
    <dbReference type="NCBI Taxonomy" id="35128"/>
    <lineage>
        <taxon>Eukaryota</taxon>
        <taxon>Sar</taxon>
        <taxon>Stramenopiles</taxon>
        <taxon>Ochrophyta</taxon>
        <taxon>Bacillariophyta</taxon>
        <taxon>Coscinodiscophyceae</taxon>
        <taxon>Thalassiosirophycidae</taxon>
        <taxon>Thalassiosirales</taxon>
        <taxon>Thalassiosiraceae</taxon>
        <taxon>Thalassiosira</taxon>
    </lineage>
</organism>